<evidence type="ECO:0000313" key="1">
    <source>
        <dbReference type="EMBL" id="KAK7490106.1"/>
    </source>
</evidence>
<keyword evidence="2" id="KW-1185">Reference proteome</keyword>
<organism evidence="1 2">
    <name type="scientific">Batillaria attramentaria</name>
    <dbReference type="NCBI Taxonomy" id="370345"/>
    <lineage>
        <taxon>Eukaryota</taxon>
        <taxon>Metazoa</taxon>
        <taxon>Spiralia</taxon>
        <taxon>Lophotrochozoa</taxon>
        <taxon>Mollusca</taxon>
        <taxon>Gastropoda</taxon>
        <taxon>Caenogastropoda</taxon>
        <taxon>Sorbeoconcha</taxon>
        <taxon>Cerithioidea</taxon>
        <taxon>Batillariidae</taxon>
        <taxon>Batillaria</taxon>
    </lineage>
</organism>
<dbReference type="EMBL" id="JACVVK020000130">
    <property type="protein sequence ID" value="KAK7490106.1"/>
    <property type="molecule type" value="Genomic_DNA"/>
</dbReference>
<reference evidence="1 2" key="1">
    <citation type="journal article" date="2023" name="Sci. Data">
        <title>Genome assembly of the Korean intertidal mud-creeper Batillaria attramentaria.</title>
        <authorList>
            <person name="Patra A.K."/>
            <person name="Ho P.T."/>
            <person name="Jun S."/>
            <person name="Lee S.J."/>
            <person name="Kim Y."/>
            <person name="Won Y.J."/>
        </authorList>
    </citation>
    <scope>NUCLEOTIDE SEQUENCE [LARGE SCALE GENOMIC DNA]</scope>
    <source>
        <strain evidence="1">Wonlab-2016</strain>
    </source>
</reference>
<gene>
    <name evidence="1" type="ORF">BaRGS_00018628</name>
</gene>
<comment type="caution">
    <text evidence="1">The sequence shown here is derived from an EMBL/GenBank/DDBJ whole genome shotgun (WGS) entry which is preliminary data.</text>
</comment>
<proteinExistence type="predicted"/>
<sequence length="92" mass="10576">MTGGGDKGRDTRFYSTLFTYSSRQTQRKVKVINFARGALKQKVLAVVFTRWLENDKDGQYIRITGGCPDSVFDRWRSSPAVYGCHRFAQYRG</sequence>
<dbReference type="AlphaFoldDB" id="A0ABD0KS75"/>
<accession>A0ABD0KS75</accession>
<protein>
    <submittedName>
        <fullName evidence="1">Uncharacterized protein</fullName>
    </submittedName>
</protein>
<dbReference type="Proteomes" id="UP001519460">
    <property type="component" value="Unassembled WGS sequence"/>
</dbReference>
<name>A0ABD0KS75_9CAEN</name>
<evidence type="ECO:0000313" key="2">
    <source>
        <dbReference type="Proteomes" id="UP001519460"/>
    </source>
</evidence>